<evidence type="ECO:0000256" key="1">
    <source>
        <dbReference type="SAM" id="MobiDB-lite"/>
    </source>
</evidence>
<dbReference type="EMBL" id="BPLR01000860">
    <property type="protein sequence ID" value="GIY97950.1"/>
    <property type="molecule type" value="Genomic_DNA"/>
</dbReference>
<feature type="region of interest" description="Disordered" evidence="1">
    <location>
        <begin position="1"/>
        <end position="34"/>
    </location>
</feature>
<sequence length="88" mass="10199">MGCELMSIDGTMEGSSFESGQDLTQSHKRRNGRTVAEKQFAMPSRQPMTCSLLDDTNHRQQSKISILMIMDYSFVFLLQTKWDHDFLY</sequence>
<evidence type="ECO:0000313" key="2">
    <source>
        <dbReference type="EMBL" id="GIY97950.1"/>
    </source>
</evidence>
<keyword evidence="3" id="KW-1185">Reference proteome</keyword>
<dbReference type="Proteomes" id="UP001054945">
    <property type="component" value="Unassembled WGS sequence"/>
</dbReference>
<feature type="compositionally biased region" description="Polar residues" evidence="1">
    <location>
        <begin position="13"/>
        <end position="24"/>
    </location>
</feature>
<reference evidence="2 3" key="1">
    <citation type="submission" date="2021-06" db="EMBL/GenBank/DDBJ databases">
        <title>Caerostris extrusa draft genome.</title>
        <authorList>
            <person name="Kono N."/>
            <person name="Arakawa K."/>
        </authorList>
    </citation>
    <scope>NUCLEOTIDE SEQUENCE [LARGE SCALE GENOMIC DNA]</scope>
</reference>
<comment type="caution">
    <text evidence="2">The sequence shown here is derived from an EMBL/GenBank/DDBJ whole genome shotgun (WGS) entry which is preliminary data.</text>
</comment>
<organism evidence="2 3">
    <name type="scientific">Caerostris extrusa</name>
    <name type="common">Bark spider</name>
    <name type="synonym">Caerostris bankana</name>
    <dbReference type="NCBI Taxonomy" id="172846"/>
    <lineage>
        <taxon>Eukaryota</taxon>
        <taxon>Metazoa</taxon>
        <taxon>Ecdysozoa</taxon>
        <taxon>Arthropoda</taxon>
        <taxon>Chelicerata</taxon>
        <taxon>Arachnida</taxon>
        <taxon>Araneae</taxon>
        <taxon>Araneomorphae</taxon>
        <taxon>Entelegynae</taxon>
        <taxon>Araneoidea</taxon>
        <taxon>Araneidae</taxon>
        <taxon>Caerostris</taxon>
    </lineage>
</organism>
<accession>A0AAV4XVM3</accession>
<evidence type="ECO:0000313" key="3">
    <source>
        <dbReference type="Proteomes" id="UP001054945"/>
    </source>
</evidence>
<protein>
    <submittedName>
        <fullName evidence="2">Uncharacterized protein</fullName>
    </submittedName>
</protein>
<gene>
    <name evidence="2" type="ORF">CEXT_501881</name>
</gene>
<name>A0AAV4XVM3_CAEEX</name>
<dbReference type="AlphaFoldDB" id="A0AAV4XVM3"/>
<proteinExistence type="predicted"/>